<feature type="domain" description="DHHA1" evidence="2">
    <location>
        <begin position="236"/>
        <end position="309"/>
    </location>
</feature>
<evidence type="ECO:0000259" key="1">
    <source>
        <dbReference type="Pfam" id="PF01368"/>
    </source>
</evidence>
<dbReference type="Gene3D" id="3.90.1640.10">
    <property type="entry name" value="inorganic pyrophosphatase (n-terminal core)"/>
    <property type="match status" value="1"/>
</dbReference>
<protein>
    <submittedName>
        <fullName evidence="3">NanoRNase/pAp phosphatase (C-di-AMP/oligoRNAs hydrolase)</fullName>
    </submittedName>
</protein>
<organism evidence="3 4">
    <name type="scientific">Breznakia pachnodae</name>
    <dbReference type="NCBI Taxonomy" id="265178"/>
    <lineage>
        <taxon>Bacteria</taxon>
        <taxon>Bacillati</taxon>
        <taxon>Bacillota</taxon>
        <taxon>Erysipelotrichia</taxon>
        <taxon>Erysipelotrichales</taxon>
        <taxon>Erysipelotrichaceae</taxon>
        <taxon>Breznakia</taxon>
    </lineage>
</organism>
<dbReference type="InterPro" id="IPR051319">
    <property type="entry name" value="Oligoribo/pAp-PDE_c-di-AMP_PDE"/>
</dbReference>
<dbReference type="SUPFAM" id="SSF64182">
    <property type="entry name" value="DHH phosphoesterases"/>
    <property type="match status" value="1"/>
</dbReference>
<dbReference type="Pfam" id="PF01368">
    <property type="entry name" value="DHH"/>
    <property type="match status" value="1"/>
</dbReference>
<keyword evidence="3" id="KW-0378">Hydrolase</keyword>
<keyword evidence="4" id="KW-1185">Reference proteome</keyword>
<dbReference type="RefSeq" id="WP_307411161.1">
    <property type="nucleotide sequence ID" value="NZ_JAUSUR010000008.1"/>
</dbReference>
<dbReference type="InterPro" id="IPR003156">
    <property type="entry name" value="DHHA1_dom"/>
</dbReference>
<dbReference type="InterPro" id="IPR001667">
    <property type="entry name" value="DDH_dom"/>
</dbReference>
<dbReference type="InterPro" id="IPR038763">
    <property type="entry name" value="DHH_sf"/>
</dbReference>
<dbReference type="GO" id="GO:0016787">
    <property type="term" value="F:hydrolase activity"/>
    <property type="evidence" value="ECO:0007669"/>
    <property type="project" value="UniProtKB-KW"/>
</dbReference>
<proteinExistence type="predicted"/>
<dbReference type="PANTHER" id="PTHR47618">
    <property type="entry name" value="BIFUNCTIONAL OLIGORIBONUCLEASE AND PAP PHOSPHATASE NRNA"/>
    <property type="match status" value="1"/>
</dbReference>
<gene>
    <name evidence="3" type="ORF">J2S15_003679</name>
</gene>
<evidence type="ECO:0000313" key="3">
    <source>
        <dbReference type="EMBL" id="MDQ0362918.1"/>
    </source>
</evidence>
<feature type="domain" description="DDH" evidence="1">
    <location>
        <begin position="14"/>
        <end position="149"/>
    </location>
</feature>
<evidence type="ECO:0000259" key="2">
    <source>
        <dbReference type="Pfam" id="PF02272"/>
    </source>
</evidence>
<dbReference type="EMBL" id="JAUSUR010000008">
    <property type="protein sequence ID" value="MDQ0362918.1"/>
    <property type="molecule type" value="Genomic_DNA"/>
</dbReference>
<reference evidence="3 4" key="1">
    <citation type="submission" date="2023-07" db="EMBL/GenBank/DDBJ databases">
        <title>Genomic Encyclopedia of Type Strains, Phase IV (KMG-IV): sequencing the most valuable type-strain genomes for metagenomic binning, comparative biology and taxonomic classification.</title>
        <authorList>
            <person name="Goeker M."/>
        </authorList>
    </citation>
    <scope>NUCLEOTIDE SEQUENCE [LARGE SCALE GENOMIC DNA]</scope>
    <source>
        <strain evidence="3 4">DSM 16784</strain>
    </source>
</reference>
<dbReference type="PANTHER" id="PTHR47618:SF1">
    <property type="entry name" value="BIFUNCTIONAL OLIGORIBONUCLEASE AND PAP PHOSPHATASE NRNA"/>
    <property type="match status" value="1"/>
</dbReference>
<accession>A0ABU0E885</accession>
<dbReference type="Proteomes" id="UP001230220">
    <property type="component" value="Unassembled WGS sequence"/>
</dbReference>
<dbReference type="Pfam" id="PF02272">
    <property type="entry name" value="DHHA1"/>
    <property type="match status" value="1"/>
</dbReference>
<comment type="caution">
    <text evidence="3">The sequence shown here is derived from an EMBL/GenBank/DDBJ whole genome shotgun (WGS) entry which is preliminary data.</text>
</comment>
<evidence type="ECO:0000313" key="4">
    <source>
        <dbReference type="Proteomes" id="UP001230220"/>
    </source>
</evidence>
<dbReference type="Gene3D" id="3.10.310.30">
    <property type="match status" value="1"/>
</dbReference>
<sequence length="310" mass="34215">MIDLLNEIKDYQAITLFRHQSADADALGSQFGMKLFLEANCPNVKVYALGDDVGSSAELFPPIDHVDDELIKQSCAIILDTANAERIDDARALSAKKIIKIDHHIVVDEYADVAYVDTTAAATCEILSDLFKETGKVVNEECAKYLYLGLLADSISFTTSSTTANTLKSAAFLVSCGLNVNKINQERSGFSLNDFIYVTKVRNRYQLDGNVAYSIMQVEDYAPLGFDYNLAKEKVFALANVKEFEIYCLFTEDTSYESKGLYNGSLRSKNVAIDKVANKYNGGGHAQACGVKKLTLEDIQNLISDLKELL</sequence>
<name>A0ABU0E885_9FIRM</name>